<dbReference type="Pfam" id="PF13614">
    <property type="entry name" value="AAA_31"/>
    <property type="match status" value="1"/>
</dbReference>
<gene>
    <name evidence="14" type="ORF">ACFSSA_05425</name>
</gene>
<comment type="caution">
    <text evidence="14">The sequence shown here is derived from an EMBL/GenBank/DDBJ whole genome shotgun (WGS) entry which is preliminary data.</text>
</comment>
<proteinExistence type="inferred from homology"/>
<reference evidence="15" key="1">
    <citation type="journal article" date="2019" name="Int. J. Syst. Evol. Microbiol.">
        <title>The Global Catalogue of Microorganisms (GCM) 10K type strain sequencing project: providing services to taxonomists for standard genome sequencing and annotation.</title>
        <authorList>
            <consortium name="The Broad Institute Genomics Platform"/>
            <consortium name="The Broad Institute Genome Sequencing Center for Infectious Disease"/>
            <person name="Wu L."/>
            <person name="Ma J."/>
        </authorList>
    </citation>
    <scope>NUCLEOTIDE SEQUENCE [LARGE SCALE GENOMIC DNA]</scope>
    <source>
        <strain evidence="15">CGMCC 4.7106</strain>
    </source>
</reference>
<dbReference type="InterPro" id="IPR005702">
    <property type="entry name" value="Wzc-like_C"/>
</dbReference>
<comment type="catalytic activity">
    <reaction evidence="8">
        <text>L-tyrosyl-[protein] + ATP = O-phospho-L-tyrosyl-[protein] + ADP + H(+)</text>
        <dbReference type="Rhea" id="RHEA:10596"/>
        <dbReference type="Rhea" id="RHEA-COMP:10136"/>
        <dbReference type="Rhea" id="RHEA-COMP:20101"/>
        <dbReference type="ChEBI" id="CHEBI:15378"/>
        <dbReference type="ChEBI" id="CHEBI:30616"/>
        <dbReference type="ChEBI" id="CHEBI:46858"/>
        <dbReference type="ChEBI" id="CHEBI:61978"/>
        <dbReference type="ChEBI" id="CHEBI:456216"/>
        <dbReference type="EC" id="2.7.10.2"/>
    </reaction>
</comment>
<accession>A0ABW5D7V8</accession>
<dbReference type="InterPro" id="IPR025669">
    <property type="entry name" value="AAA_dom"/>
</dbReference>
<keyword evidence="11" id="KW-0472">Membrane</keyword>
<evidence type="ECO:0000256" key="4">
    <source>
        <dbReference type="ARBA" id="ARBA00022741"/>
    </source>
</evidence>
<dbReference type="EC" id="2.7.10.2" evidence="2"/>
<evidence type="ECO:0000313" key="14">
    <source>
        <dbReference type="EMBL" id="MFD2256111.1"/>
    </source>
</evidence>
<evidence type="ECO:0000256" key="6">
    <source>
        <dbReference type="ARBA" id="ARBA00022840"/>
    </source>
</evidence>
<organism evidence="14 15">
    <name type="scientific">Luteolibacter algae</name>
    <dbReference type="NCBI Taxonomy" id="454151"/>
    <lineage>
        <taxon>Bacteria</taxon>
        <taxon>Pseudomonadati</taxon>
        <taxon>Verrucomicrobiota</taxon>
        <taxon>Verrucomicrobiia</taxon>
        <taxon>Verrucomicrobiales</taxon>
        <taxon>Verrucomicrobiaceae</taxon>
        <taxon>Luteolibacter</taxon>
    </lineage>
</organism>
<evidence type="ECO:0000256" key="3">
    <source>
        <dbReference type="ARBA" id="ARBA00022679"/>
    </source>
</evidence>
<feature type="compositionally biased region" description="Acidic residues" evidence="10">
    <location>
        <begin position="13"/>
        <end position="23"/>
    </location>
</feature>
<evidence type="ECO:0000256" key="9">
    <source>
        <dbReference type="SAM" id="Coils"/>
    </source>
</evidence>
<keyword evidence="11" id="KW-1133">Transmembrane helix</keyword>
<evidence type="ECO:0000256" key="2">
    <source>
        <dbReference type="ARBA" id="ARBA00011903"/>
    </source>
</evidence>
<dbReference type="PANTHER" id="PTHR32309">
    <property type="entry name" value="TYROSINE-PROTEIN KINASE"/>
    <property type="match status" value="1"/>
</dbReference>
<dbReference type="RefSeq" id="WP_386819056.1">
    <property type="nucleotide sequence ID" value="NZ_JBHUIT010000003.1"/>
</dbReference>
<feature type="transmembrane region" description="Helical" evidence="11">
    <location>
        <begin position="46"/>
        <end position="64"/>
    </location>
</feature>
<dbReference type="SUPFAM" id="SSF52540">
    <property type="entry name" value="P-loop containing nucleoside triphosphate hydrolases"/>
    <property type="match status" value="1"/>
</dbReference>
<name>A0ABW5D7V8_9BACT</name>
<dbReference type="InterPro" id="IPR032807">
    <property type="entry name" value="GNVR"/>
</dbReference>
<keyword evidence="9" id="KW-0175">Coiled coil</keyword>
<feature type="domain" description="Tyrosine-protein kinase G-rich" evidence="13">
    <location>
        <begin position="349"/>
        <end position="419"/>
    </location>
</feature>
<protein>
    <recommendedName>
        <fullName evidence="2">non-specific protein-tyrosine kinase</fullName>
        <ecNumber evidence="2">2.7.10.2</ecNumber>
    </recommendedName>
</protein>
<dbReference type="NCBIfam" id="TIGR01007">
    <property type="entry name" value="eps_fam"/>
    <property type="match status" value="1"/>
</dbReference>
<evidence type="ECO:0000256" key="8">
    <source>
        <dbReference type="ARBA" id="ARBA00051245"/>
    </source>
</evidence>
<keyword evidence="3" id="KW-0808">Transferase</keyword>
<feature type="domain" description="AAA" evidence="12">
    <location>
        <begin position="520"/>
        <end position="667"/>
    </location>
</feature>
<comment type="similarity">
    <text evidence="1">Belongs to the CpsD/CapB family.</text>
</comment>
<dbReference type="Proteomes" id="UP001597375">
    <property type="component" value="Unassembled WGS sequence"/>
</dbReference>
<sequence>MPPSNRNRQSNDDNQDSFDDFDDFESSSELAQERIRQLVTDLIGRWYWIALGLVIGVLGALYFLSKAPQKFDATATLLVKQQTATVMAKDQVDEMDLKSDEAINTVAQRIKRAGLLTKLAMNQELIGMEGFFPQPVNWLPEWTDQWLGAKEGTETANAKTAELLNAKSDPEAIGRMIGGWVEVSVRRNTRLLDVKVSHSDPEIAKRIADAIAEEYIAELTGDRAQGRSSSYEILLTQSEQARTKLQTAQNALANYQRVLETLKDLEENETAVIELGRRYLAKHPKMISAQGQLKVYQERFLSEFDSVRQAAADSAYWEANRAEWDAEDQDANEHLQVARRLLAARASVLESEIESQNTVFNSILTRMQETDINQKSTEAEVEISSLANVPRQPSSPKKPLVLAGGSILGLGLGFFIALVLTQLDNKLHTVAQAAYVTHLPVLASVSNMPVKILDTIVRKKKILPSEMPEVQKQWSKHLLFRPGLTDTLYAEMFRNLRASVSLLGDERKRKITLFSSALPGEGKTLISTNFALASAQQGKKTLLLDLDLRKPSVHKMFGLKRDSHEFGSTEILAGLCGWRDALFTRTGEENLDIILSGKKAPSPGELLNTEKLRDLLAELVAEYDIIVIDSAPILAVPDTRLILPAVDNFCLVVRAEYVPKGAVRRVLKVLDEDGYKPSGIVFNGFVEKRRLISQNYSYGQYGKDNRYGYGSYGTYGSDD</sequence>
<evidence type="ECO:0000259" key="13">
    <source>
        <dbReference type="Pfam" id="PF13807"/>
    </source>
</evidence>
<evidence type="ECO:0000313" key="15">
    <source>
        <dbReference type="Proteomes" id="UP001597375"/>
    </source>
</evidence>
<keyword evidence="5" id="KW-0418">Kinase</keyword>
<keyword evidence="15" id="KW-1185">Reference proteome</keyword>
<dbReference type="Pfam" id="PF13807">
    <property type="entry name" value="GNVR"/>
    <property type="match status" value="1"/>
</dbReference>
<dbReference type="Gene3D" id="3.40.50.300">
    <property type="entry name" value="P-loop containing nucleotide triphosphate hydrolases"/>
    <property type="match status" value="1"/>
</dbReference>
<dbReference type="InterPro" id="IPR027417">
    <property type="entry name" value="P-loop_NTPase"/>
</dbReference>
<evidence type="ECO:0000256" key="1">
    <source>
        <dbReference type="ARBA" id="ARBA00007316"/>
    </source>
</evidence>
<evidence type="ECO:0000259" key="12">
    <source>
        <dbReference type="Pfam" id="PF13614"/>
    </source>
</evidence>
<feature type="coiled-coil region" evidence="9">
    <location>
        <begin position="231"/>
        <end position="268"/>
    </location>
</feature>
<evidence type="ECO:0000256" key="5">
    <source>
        <dbReference type="ARBA" id="ARBA00022777"/>
    </source>
</evidence>
<dbReference type="CDD" id="cd05387">
    <property type="entry name" value="BY-kinase"/>
    <property type="match status" value="1"/>
</dbReference>
<evidence type="ECO:0000256" key="11">
    <source>
        <dbReference type="SAM" id="Phobius"/>
    </source>
</evidence>
<dbReference type="PANTHER" id="PTHR32309:SF13">
    <property type="entry name" value="FERRIC ENTEROBACTIN TRANSPORT PROTEIN FEPE"/>
    <property type="match status" value="1"/>
</dbReference>
<feature type="region of interest" description="Disordered" evidence="10">
    <location>
        <begin position="1"/>
        <end position="23"/>
    </location>
</feature>
<keyword evidence="6" id="KW-0067">ATP-binding</keyword>
<keyword evidence="4" id="KW-0547">Nucleotide-binding</keyword>
<dbReference type="EMBL" id="JBHUIT010000003">
    <property type="protein sequence ID" value="MFD2256111.1"/>
    <property type="molecule type" value="Genomic_DNA"/>
</dbReference>
<keyword evidence="7" id="KW-0829">Tyrosine-protein kinase</keyword>
<evidence type="ECO:0000256" key="7">
    <source>
        <dbReference type="ARBA" id="ARBA00023137"/>
    </source>
</evidence>
<dbReference type="InterPro" id="IPR050445">
    <property type="entry name" value="Bact_polysacc_biosynth/exp"/>
</dbReference>
<keyword evidence="11" id="KW-0812">Transmembrane</keyword>
<evidence type="ECO:0000256" key="10">
    <source>
        <dbReference type="SAM" id="MobiDB-lite"/>
    </source>
</evidence>